<accession>A0ABP9KCH5</accession>
<reference evidence="5" key="1">
    <citation type="journal article" date="2019" name="Int. J. Syst. Evol. Microbiol.">
        <title>The Global Catalogue of Microorganisms (GCM) 10K type strain sequencing project: providing services to taxonomists for standard genome sequencing and annotation.</title>
        <authorList>
            <consortium name="The Broad Institute Genomics Platform"/>
            <consortium name="The Broad Institute Genome Sequencing Center for Infectious Disease"/>
            <person name="Wu L."/>
            <person name="Ma J."/>
        </authorList>
    </citation>
    <scope>NUCLEOTIDE SEQUENCE [LARGE SCALE GENOMIC DNA]</scope>
    <source>
        <strain evidence="5">JCM 18298</strain>
    </source>
</reference>
<dbReference type="EMBL" id="BAABJM010000002">
    <property type="protein sequence ID" value="GAA5056054.1"/>
    <property type="molecule type" value="Genomic_DNA"/>
</dbReference>
<dbReference type="Pfam" id="PF02470">
    <property type="entry name" value="MlaD"/>
    <property type="match status" value="1"/>
</dbReference>
<protein>
    <submittedName>
        <fullName evidence="4">Virulence factor Mce family protein</fullName>
    </submittedName>
</protein>
<evidence type="ECO:0000259" key="2">
    <source>
        <dbReference type="Pfam" id="PF02470"/>
    </source>
</evidence>
<dbReference type="InterPro" id="IPR024516">
    <property type="entry name" value="Mce_C"/>
</dbReference>
<proteinExistence type="predicted"/>
<feature type="domain" description="Mce/MlaD" evidence="2">
    <location>
        <begin position="37"/>
        <end position="112"/>
    </location>
</feature>
<organism evidence="4 5">
    <name type="scientific">Nocardia callitridis</name>
    <dbReference type="NCBI Taxonomy" id="648753"/>
    <lineage>
        <taxon>Bacteria</taxon>
        <taxon>Bacillati</taxon>
        <taxon>Actinomycetota</taxon>
        <taxon>Actinomycetes</taxon>
        <taxon>Mycobacteriales</taxon>
        <taxon>Nocardiaceae</taxon>
        <taxon>Nocardia</taxon>
    </lineage>
</organism>
<keyword evidence="5" id="KW-1185">Reference proteome</keyword>
<evidence type="ECO:0000313" key="5">
    <source>
        <dbReference type="Proteomes" id="UP001500603"/>
    </source>
</evidence>
<evidence type="ECO:0000259" key="3">
    <source>
        <dbReference type="Pfam" id="PF11887"/>
    </source>
</evidence>
<comment type="caution">
    <text evidence="4">The sequence shown here is derived from an EMBL/GenBank/DDBJ whole genome shotgun (WGS) entry which is preliminary data.</text>
</comment>
<evidence type="ECO:0000313" key="4">
    <source>
        <dbReference type="EMBL" id="GAA5056054.1"/>
    </source>
</evidence>
<keyword evidence="1" id="KW-0472">Membrane</keyword>
<name>A0ABP9KCH5_9NOCA</name>
<feature type="domain" description="Mammalian cell entry C-terminal" evidence="3">
    <location>
        <begin position="116"/>
        <end position="323"/>
    </location>
</feature>
<dbReference type="PANTHER" id="PTHR33371">
    <property type="entry name" value="INTERMEMBRANE PHOSPHOLIPID TRANSPORT SYSTEM BINDING PROTEIN MLAD-RELATED"/>
    <property type="match status" value="1"/>
</dbReference>
<dbReference type="InterPro" id="IPR052336">
    <property type="entry name" value="MlaD_Phospholipid_Transporter"/>
</dbReference>
<dbReference type="Pfam" id="PF11887">
    <property type="entry name" value="Mce4_CUP1"/>
    <property type="match status" value="1"/>
</dbReference>
<dbReference type="Proteomes" id="UP001500603">
    <property type="component" value="Unassembled WGS sequence"/>
</dbReference>
<evidence type="ECO:0000256" key="1">
    <source>
        <dbReference type="SAM" id="Phobius"/>
    </source>
</evidence>
<dbReference type="PANTHER" id="PTHR33371:SF17">
    <property type="entry name" value="MCE-FAMILY PROTEIN MCE1B"/>
    <property type="match status" value="1"/>
</dbReference>
<dbReference type="InterPro" id="IPR005693">
    <property type="entry name" value="Mce"/>
</dbReference>
<feature type="transmembrane region" description="Helical" evidence="1">
    <location>
        <begin position="12"/>
        <end position="31"/>
    </location>
</feature>
<dbReference type="InterPro" id="IPR003399">
    <property type="entry name" value="Mce/MlaD"/>
</dbReference>
<dbReference type="NCBIfam" id="TIGR00996">
    <property type="entry name" value="Mtu_fam_mce"/>
    <property type="match status" value="1"/>
</dbReference>
<keyword evidence="1" id="KW-0812">Transmembrane</keyword>
<dbReference type="RefSeq" id="WP_345496248.1">
    <property type="nucleotide sequence ID" value="NZ_BAABJM010000002.1"/>
</dbReference>
<gene>
    <name evidence="4" type="ORF">GCM10023318_32950</name>
</gene>
<sequence>MIATSTVVKTGAFVVSMLLVLCGLVVVFGDLRFDDRTDYHAEFTDASGLRADDIVRVAGVEVGRVTSVRITPAFGARVALELDHTYRPTSATRAVVRYQNLVGDRYLELHAGPGDSRPVAPGYTIDREHTSPALDMDLLIGSFQPLLRGLDPEQINHLSGELIAVLQGQGGTVRSLLAHAASLTSTLADRDQLIGQVITNLRSVMSGLDEHRAEFSGALDKVQQIATGLAADSAAWGTAIEHIDGSAASLATLLADNRPAIAGTVDELDRTATQLNSGADTLDSVLGRLPDTYAALTRLGAYGNFFNYYLCGLRLRLNAPDGAAVSTPLIGQTTGRCAPK</sequence>
<keyword evidence="1" id="KW-1133">Transmembrane helix</keyword>